<keyword evidence="3" id="KW-1185">Reference proteome</keyword>
<sequence>MADWAARVIGGLPWPHLAMVILISMLFVGWVIISELRTRHLVQLIRAWRSPAGADRAVQARPEEGQDDGR</sequence>
<comment type="caution">
    <text evidence="2">The sequence shown here is derived from an EMBL/GenBank/DDBJ whole genome shotgun (WGS) entry which is preliminary data.</text>
</comment>
<dbReference type="Proteomes" id="UP000642070">
    <property type="component" value="Unassembled WGS sequence"/>
</dbReference>
<evidence type="ECO:0000256" key="1">
    <source>
        <dbReference type="SAM" id="Phobius"/>
    </source>
</evidence>
<reference evidence="2" key="1">
    <citation type="journal article" date="2014" name="Int. J. Syst. Evol. Microbiol.">
        <title>Complete genome sequence of Corynebacterium casei LMG S-19264T (=DSM 44701T), isolated from a smear-ripened cheese.</title>
        <authorList>
            <consortium name="US DOE Joint Genome Institute (JGI-PGF)"/>
            <person name="Walter F."/>
            <person name="Albersmeier A."/>
            <person name="Kalinowski J."/>
            <person name="Ruckert C."/>
        </authorList>
    </citation>
    <scope>NUCLEOTIDE SEQUENCE</scope>
    <source>
        <strain evidence="2">JCM 19831</strain>
    </source>
</reference>
<feature type="transmembrane region" description="Helical" evidence="1">
    <location>
        <begin position="12"/>
        <end position="33"/>
    </location>
</feature>
<dbReference type="AlphaFoldDB" id="A0A917TVX3"/>
<dbReference type="EMBL" id="BMPI01000022">
    <property type="protein sequence ID" value="GGM39865.1"/>
    <property type="molecule type" value="Genomic_DNA"/>
</dbReference>
<name>A0A917TVX3_9ACTN</name>
<keyword evidence="1" id="KW-0812">Transmembrane</keyword>
<gene>
    <name evidence="2" type="ORF">GCM10007977_046600</name>
</gene>
<reference evidence="2" key="2">
    <citation type="submission" date="2020-09" db="EMBL/GenBank/DDBJ databases">
        <authorList>
            <person name="Sun Q."/>
            <person name="Ohkuma M."/>
        </authorList>
    </citation>
    <scope>NUCLEOTIDE SEQUENCE</scope>
    <source>
        <strain evidence="2">JCM 19831</strain>
    </source>
</reference>
<organism evidence="2 3">
    <name type="scientific">Dactylosporangium sucinum</name>
    <dbReference type="NCBI Taxonomy" id="1424081"/>
    <lineage>
        <taxon>Bacteria</taxon>
        <taxon>Bacillati</taxon>
        <taxon>Actinomycetota</taxon>
        <taxon>Actinomycetes</taxon>
        <taxon>Micromonosporales</taxon>
        <taxon>Micromonosporaceae</taxon>
        <taxon>Dactylosporangium</taxon>
    </lineage>
</organism>
<evidence type="ECO:0000313" key="2">
    <source>
        <dbReference type="EMBL" id="GGM39865.1"/>
    </source>
</evidence>
<keyword evidence="1" id="KW-1133">Transmembrane helix</keyword>
<protein>
    <submittedName>
        <fullName evidence="2">Uncharacterized protein</fullName>
    </submittedName>
</protein>
<keyword evidence="1" id="KW-0472">Membrane</keyword>
<accession>A0A917TVX3</accession>
<proteinExistence type="predicted"/>
<evidence type="ECO:0000313" key="3">
    <source>
        <dbReference type="Proteomes" id="UP000642070"/>
    </source>
</evidence>